<protein>
    <recommendedName>
        <fullName evidence="1">Enoyl reductase (ER) domain-containing protein</fullName>
    </recommendedName>
</protein>
<evidence type="ECO:0000313" key="3">
    <source>
        <dbReference type="Proteomes" id="UP000319731"/>
    </source>
</evidence>
<proteinExistence type="predicted"/>
<gene>
    <name evidence="2" type="ORF">SmJEL517_g05971</name>
</gene>
<dbReference type="SUPFAM" id="SSF50129">
    <property type="entry name" value="GroES-like"/>
    <property type="match status" value="1"/>
</dbReference>
<dbReference type="PANTHER" id="PTHR45033:SF3">
    <property type="entry name" value="DEHYDROGENASE, PUTATIVE (AFU_ORTHOLOGUE AFUA_2G13270)-RELATED"/>
    <property type="match status" value="1"/>
</dbReference>
<dbReference type="InterPro" id="IPR013149">
    <property type="entry name" value="ADH-like_C"/>
</dbReference>
<dbReference type="SUPFAM" id="SSF51735">
    <property type="entry name" value="NAD(P)-binding Rossmann-fold domains"/>
    <property type="match status" value="1"/>
</dbReference>
<evidence type="ECO:0000259" key="1">
    <source>
        <dbReference type="SMART" id="SM00829"/>
    </source>
</evidence>
<dbReference type="InterPro" id="IPR020843">
    <property type="entry name" value="ER"/>
</dbReference>
<sequence length="385" mass="41033">MSLLLANRLFASRMSVPSHFKAMTLKLSVGADPKTRFDALVSSDLPTPALKNGEVLVKIHAAALNHRDVWIRQLGSGKEGVVLGSDGAGVIVASNPDKTLIGEEVIINPGLNWDSQVSGPENPAIYESLGHPTNGTISEYLVIPRKYVYTKPKHLSFAEAAALPLAGLTAWRGLFTQGGLKKDQTLLIPGIGGGVALFALQFAVAIGAKVYVTSSDDEKIKKAIALGATGGANYKTKDWSKGLAKDLGGKGIDLIFDGAAGQENFDAYLNLMKVGATYVNYGGTASWAVNLPIATFFSKQLLLKGCVLSSSLHPSIQYSSILVFRTVMGSQREFVDLVNFVNDHKIVPIVSQVFEGLEDGSTKAFNLMLAGAQFGKIVISMDHKL</sequence>
<dbReference type="InterPro" id="IPR013154">
    <property type="entry name" value="ADH-like_N"/>
</dbReference>
<dbReference type="RefSeq" id="XP_031022122.1">
    <property type="nucleotide sequence ID" value="XM_031171897.1"/>
</dbReference>
<dbReference type="GO" id="GO:0016491">
    <property type="term" value="F:oxidoreductase activity"/>
    <property type="evidence" value="ECO:0007669"/>
    <property type="project" value="InterPro"/>
</dbReference>
<dbReference type="InterPro" id="IPR052711">
    <property type="entry name" value="Zinc_ADH-like"/>
</dbReference>
<dbReference type="Pfam" id="PF00107">
    <property type="entry name" value="ADH_zinc_N"/>
    <property type="match status" value="1"/>
</dbReference>
<dbReference type="AlphaFoldDB" id="A0A507BT26"/>
<evidence type="ECO:0000313" key="2">
    <source>
        <dbReference type="EMBL" id="TPX30461.1"/>
    </source>
</evidence>
<dbReference type="Proteomes" id="UP000319731">
    <property type="component" value="Unassembled WGS sequence"/>
</dbReference>
<dbReference type="Gene3D" id="3.90.180.10">
    <property type="entry name" value="Medium-chain alcohol dehydrogenases, catalytic domain"/>
    <property type="match status" value="1"/>
</dbReference>
<reference evidence="2 3" key="1">
    <citation type="journal article" date="2019" name="Sci. Rep.">
        <title>Comparative genomics of chytrid fungi reveal insights into the obligate biotrophic and pathogenic lifestyle of Synchytrium endobioticum.</title>
        <authorList>
            <person name="van de Vossenberg B.T.L.H."/>
            <person name="Warris S."/>
            <person name="Nguyen H.D.T."/>
            <person name="van Gent-Pelzer M.P.E."/>
            <person name="Joly D.L."/>
            <person name="van de Geest H.C."/>
            <person name="Bonants P.J.M."/>
            <person name="Smith D.S."/>
            <person name="Levesque C.A."/>
            <person name="van der Lee T.A.J."/>
        </authorList>
    </citation>
    <scope>NUCLEOTIDE SEQUENCE [LARGE SCALE GENOMIC DNA]</scope>
    <source>
        <strain evidence="2 3">JEL517</strain>
    </source>
</reference>
<accession>A0A507BT26</accession>
<dbReference type="SMART" id="SM00829">
    <property type="entry name" value="PKS_ER"/>
    <property type="match status" value="1"/>
</dbReference>
<dbReference type="STRING" id="1806994.A0A507BT26"/>
<dbReference type="InterPro" id="IPR011032">
    <property type="entry name" value="GroES-like_sf"/>
</dbReference>
<dbReference type="CDD" id="cd08276">
    <property type="entry name" value="MDR7"/>
    <property type="match status" value="1"/>
</dbReference>
<dbReference type="Pfam" id="PF08240">
    <property type="entry name" value="ADH_N"/>
    <property type="match status" value="1"/>
</dbReference>
<dbReference type="OrthoDB" id="449487at2759"/>
<comment type="caution">
    <text evidence="2">The sequence shown here is derived from an EMBL/GenBank/DDBJ whole genome shotgun (WGS) entry which is preliminary data.</text>
</comment>
<name>A0A507BT26_9FUNG</name>
<organism evidence="2 3">
    <name type="scientific">Synchytrium microbalum</name>
    <dbReference type="NCBI Taxonomy" id="1806994"/>
    <lineage>
        <taxon>Eukaryota</taxon>
        <taxon>Fungi</taxon>
        <taxon>Fungi incertae sedis</taxon>
        <taxon>Chytridiomycota</taxon>
        <taxon>Chytridiomycota incertae sedis</taxon>
        <taxon>Chytridiomycetes</taxon>
        <taxon>Synchytriales</taxon>
        <taxon>Synchytriaceae</taxon>
        <taxon>Synchytrium</taxon>
    </lineage>
</organism>
<dbReference type="Gene3D" id="3.40.50.720">
    <property type="entry name" value="NAD(P)-binding Rossmann-like Domain"/>
    <property type="match status" value="1"/>
</dbReference>
<feature type="domain" description="Enoyl reductase (ER)" evidence="1">
    <location>
        <begin position="35"/>
        <end position="379"/>
    </location>
</feature>
<keyword evidence="3" id="KW-1185">Reference proteome</keyword>
<dbReference type="PANTHER" id="PTHR45033">
    <property type="match status" value="1"/>
</dbReference>
<dbReference type="GeneID" id="42007194"/>
<dbReference type="InterPro" id="IPR036291">
    <property type="entry name" value="NAD(P)-bd_dom_sf"/>
</dbReference>
<dbReference type="EMBL" id="QEAO01000069">
    <property type="protein sequence ID" value="TPX30461.1"/>
    <property type="molecule type" value="Genomic_DNA"/>
</dbReference>